<gene>
    <name evidence="2" type="ORF">SPIL2461_LOCUS12323</name>
</gene>
<evidence type="ECO:0000313" key="3">
    <source>
        <dbReference type="Proteomes" id="UP000649617"/>
    </source>
</evidence>
<sequence length="153" mass="17464">MLVLIRMTAEHGLAYAIRYERDLHYELQSLTRQSEKFSFSDLLHRPLRRITHKLDIKHYRARRVDDSEKLPNVPEPRKPRVDKGKTGIDMSGSVHMQDGAFGHYGARSVERYAAALKSFKARRAKKPTGLDKSNLLGLLAGQSPGRVPHFMSL</sequence>
<dbReference type="EMBL" id="CAJNIZ010025269">
    <property type="protein sequence ID" value="CAE7482389.1"/>
    <property type="molecule type" value="Genomic_DNA"/>
</dbReference>
<protein>
    <submittedName>
        <fullName evidence="2">Uncharacterized protein</fullName>
    </submittedName>
</protein>
<evidence type="ECO:0000256" key="1">
    <source>
        <dbReference type="SAM" id="MobiDB-lite"/>
    </source>
</evidence>
<feature type="region of interest" description="Disordered" evidence="1">
    <location>
        <begin position="65"/>
        <end position="93"/>
    </location>
</feature>
<name>A0A812SNI7_SYMPI</name>
<evidence type="ECO:0000313" key="2">
    <source>
        <dbReference type="EMBL" id="CAE7482389.1"/>
    </source>
</evidence>
<dbReference type="Proteomes" id="UP000649617">
    <property type="component" value="Unassembled WGS sequence"/>
</dbReference>
<organism evidence="2 3">
    <name type="scientific">Symbiodinium pilosum</name>
    <name type="common">Dinoflagellate</name>
    <dbReference type="NCBI Taxonomy" id="2952"/>
    <lineage>
        <taxon>Eukaryota</taxon>
        <taxon>Sar</taxon>
        <taxon>Alveolata</taxon>
        <taxon>Dinophyceae</taxon>
        <taxon>Suessiales</taxon>
        <taxon>Symbiodiniaceae</taxon>
        <taxon>Symbiodinium</taxon>
    </lineage>
</organism>
<comment type="caution">
    <text evidence="2">The sequence shown here is derived from an EMBL/GenBank/DDBJ whole genome shotgun (WGS) entry which is preliminary data.</text>
</comment>
<feature type="compositionally biased region" description="Basic and acidic residues" evidence="1">
    <location>
        <begin position="65"/>
        <end position="86"/>
    </location>
</feature>
<accession>A0A812SNI7</accession>
<reference evidence="2" key="1">
    <citation type="submission" date="2021-02" db="EMBL/GenBank/DDBJ databases">
        <authorList>
            <person name="Dougan E. K."/>
            <person name="Rhodes N."/>
            <person name="Thang M."/>
            <person name="Chan C."/>
        </authorList>
    </citation>
    <scope>NUCLEOTIDE SEQUENCE</scope>
</reference>
<proteinExistence type="predicted"/>
<dbReference type="AlphaFoldDB" id="A0A812SNI7"/>
<keyword evidence="3" id="KW-1185">Reference proteome</keyword>